<evidence type="ECO:0000313" key="3">
    <source>
        <dbReference type="EMBL" id="WHS63871.1"/>
    </source>
</evidence>
<dbReference type="PANTHER" id="PTHR30024">
    <property type="entry name" value="ALIPHATIC SULFONATES-BINDING PROTEIN-RELATED"/>
    <property type="match status" value="1"/>
</dbReference>
<dbReference type="InterPro" id="IPR010067">
    <property type="entry name" value="ABC_SsuA_sub-bd"/>
</dbReference>
<dbReference type="SUPFAM" id="SSF53850">
    <property type="entry name" value="Periplasmic binding protein-like II"/>
    <property type="match status" value="1"/>
</dbReference>
<accession>A0ABY8SMZ3</accession>
<reference evidence="3 4" key="1">
    <citation type="submission" date="2023-05" db="EMBL/GenBank/DDBJ databases">
        <authorList>
            <person name="Yin Y."/>
            <person name="Lu Z."/>
        </authorList>
    </citation>
    <scope>NUCLEOTIDE SEQUENCE [LARGE SCALE GENOMIC DNA]</scope>
    <source>
        <strain evidence="3 4">ZM22</strain>
    </source>
</reference>
<dbReference type="Pfam" id="PF13379">
    <property type="entry name" value="NMT1_2"/>
    <property type="match status" value="1"/>
</dbReference>
<dbReference type="NCBIfam" id="TIGR01728">
    <property type="entry name" value="SsuA_fam"/>
    <property type="match status" value="1"/>
</dbReference>
<protein>
    <submittedName>
        <fullName evidence="3">Sulfonate ABC transporter substrate-binding protein</fullName>
    </submittedName>
</protein>
<dbReference type="CDD" id="cd13557">
    <property type="entry name" value="PBP2_SsuA"/>
    <property type="match status" value="1"/>
</dbReference>
<evidence type="ECO:0000313" key="4">
    <source>
        <dbReference type="Proteomes" id="UP001240697"/>
    </source>
</evidence>
<gene>
    <name evidence="3" type="ORF">QMY55_15230</name>
</gene>
<dbReference type="NCBIfam" id="NF008588">
    <property type="entry name" value="PRK11553.1"/>
    <property type="match status" value="1"/>
</dbReference>
<name>A0ABY8SMZ3_9BURK</name>
<dbReference type="PANTHER" id="PTHR30024:SF42">
    <property type="entry name" value="ALIPHATIC SULFONATES-BINDING PROTEIN-RELATED"/>
    <property type="match status" value="1"/>
</dbReference>
<organism evidence="3 4">
    <name type="scientific">Comamonas resistens</name>
    <dbReference type="NCBI Taxonomy" id="3046670"/>
    <lineage>
        <taxon>Bacteria</taxon>
        <taxon>Pseudomonadati</taxon>
        <taxon>Pseudomonadota</taxon>
        <taxon>Betaproteobacteria</taxon>
        <taxon>Burkholderiales</taxon>
        <taxon>Comamonadaceae</taxon>
        <taxon>Comamonas</taxon>
    </lineage>
</organism>
<dbReference type="SMART" id="SM00062">
    <property type="entry name" value="PBPb"/>
    <property type="match status" value="1"/>
</dbReference>
<dbReference type="EMBL" id="CP125947">
    <property type="protein sequence ID" value="WHS63871.1"/>
    <property type="molecule type" value="Genomic_DNA"/>
</dbReference>
<dbReference type="Proteomes" id="UP001240697">
    <property type="component" value="Chromosome"/>
</dbReference>
<sequence>MSSSLSRPRFNRGRRQALQLLGTTAFSWTLASHYARAQTNPVAGAPAQLRVGYQKSAVNLVVLKQHGVLEKRFPGTKVTWLEFPAGPQLLEALSAGSLDFGLTGDTPPVFAQAAGKELRYVGAEPPKPESSAILVPADSTLQNLADLKGKRIALQKGSSAHYLLVRALDKAGIAWTDIQPVYLAPADARAAFERKSVDAWAIWDPYYAATELSIHPRVLSNGEGLTGNNSFYLASRPLVDRHPQVIKALFEELTRADQLVQTSRKEAVQLVAAFSGLDANVVSRFIGRRPSSPTTLLGNSIVADQQRVADAFFRLGVIPRQVKVADIVWQPTPAEYASYGQSGPALAQAATPKV</sequence>
<keyword evidence="4" id="KW-1185">Reference proteome</keyword>
<comment type="similarity">
    <text evidence="1">Belongs to the bacterial solute-binding protein SsuA/TauA family.</text>
</comment>
<proteinExistence type="inferred from homology"/>
<dbReference type="Gene3D" id="3.40.190.10">
    <property type="entry name" value="Periplasmic binding protein-like II"/>
    <property type="match status" value="2"/>
</dbReference>
<dbReference type="InterPro" id="IPR001638">
    <property type="entry name" value="Solute-binding_3/MltF_N"/>
</dbReference>
<feature type="domain" description="Solute-binding protein family 3/N-terminal" evidence="2">
    <location>
        <begin position="48"/>
        <end position="270"/>
    </location>
</feature>
<evidence type="ECO:0000259" key="2">
    <source>
        <dbReference type="SMART" id="SM00062"/>
    </source>
</evidence>
<dbReference type="RefSeq" id="WP_283485028.1">
    <property type="nucleotide sequence ID" value="NZ_CP125947.1"/>
</dbReference>
<evidence type="ECO:0000256" key="1">
    <source>
        <dbReference type="ARBA" id="ARBA00010742"/>
    </source>
</evidence>